<dbReference type="PANTHER" id="PTHR43229:SF6">
    <property type="entry name" value="ABC-TYPE MULTIDRUG TRANSPORT SYSTEM, PERMEASE COMPONENT"/>
    <property type="match status" value="1"/>
</dbReference>
<dbReference type="RefSeq" id="WP_188847301.1">
    <property type="nucleotide sequence ID" value="NZ_BMPJ01000011.1"/>
</dbReference>
<dbReference type="EMBL" id="JBHLTW010000042">
    <property type="protein sequence ID" value="MFC0596523.1"/>
    <property type="molecule type" value="Genomic_DNA"/>
</dbReference>
<protein>
    <submittedName>
        <fullName evidence="2">ABC transporter permease</fullName>
    </submittedName>
</protein>
<evidence type="ECO:0000313" key="2">
    <source>
        <dbReference type="EMBL" id="MFC0596523.1"/>
    </source>
</evidence>
<dbReference type="Proteomes" id="UP001589830">
    <property type="component" value="Unassembled WGS sequence"/>
</dbReference>
<evidence type="ECO:0000256" key="1">
    <source>
        <dbReference type="SAM" id="Phobius"/>
    </source>
</evidence>
<accession>A0ABV6Q349</accession>
<feature type="transmembrane region" description="Helical" evidence="1">
    <location>
        <begin position="21"/>
        <end position="45"/>
    </location>
</feature>
<reference evidence="2 3" key="1">
    <citation type="submission" date="2024-09" db="EMBL/GenBank/DDBJ databases">
        <authorList>
            <person name="Sun Q."/>
            <person name="Mori K."/>
        </authorList>
    </citation>
    <scope>NUCLEOTIDE SEQUENCE [LARGE SCALE GENOMIC DNA]</scope>
    <source>
        <strain evidence="2 3">NCAIM B.02340</strain>
    </source>
</reference>
<feature type="transmembrane region" description="Helical" evidence="1">
    <location>
        <begin position="110"/>
        <end position="127"/>
    </location>
</feature>
<proteinExistence type="predicted"/>
<feature type="transmembrane region" description="Helical" evidence="1">
    <location>
        <begin position="139"/>
        <end position="163"/>
    </location>
</feature>
<evidence type="ECO:0000313" key="3">
    <source>
        <dbReference type="Proteomes" id="UP001589830"/>
    </source>
</evidence>
<keyword evidence="3" id="KW-1185">Reference proteome</keyword>
<dbReference type="InterPro" id="IPR051784">
    <property type="entry name" value="Nod_factor_ABC_transporter"/>
</dbReference>
<sequence>MLDLFLVELWRSLLMLRRYPLELLGAVVTLSLIFYLLFLGARFLAGPGAEFGGKLEAVLVGYLLWTFTLGAYNGLAFGLTEEAQTGTLEQVFLTPYGPIPLFLVRNLAELLGHALLVLLVALCLMPLTGAKLAFPPLVILPFLAVLLGGYGLGFAVGSLALLYKRVGQLLGLSQFLLLFLLQAPGEGLFALLPLTPGAALAREMMAEGAPLRPWALLLACLNGGAYLGLGLILFAQAVRRAKATGLLHGY</sequence>
<keyword evidence="1" id="KW-0472">Membrane</keyword>
<keyword evidence="1" id="KW-1133">Transmembrane helix</keyword>
<name>A0ABV6Q349_9DEIN</name>
<organism evidence="2 3">
    <name type="scientific">Thermus composti</name>
    <dbReference type="NCBI Taxonomy" id="532059"/>
    <lineage>
        <taxon>Bacteria</taxon>
        <taxon>Thermotogati</taxon>
        <taxon>Deinococcota</taxon>
        <taxon>Deinococci</taxon>
        <taxon>Thermales</taxon>
        <taxon>Thermaceae</taxon>
        <taxon>Thermus</taxon>
    </lineage>
</organism>
<keyword evidence="1" id="KW-0812">Transmembrane</keyword>
<dbReference type="PANTHER" id="PTHR43229">
    <property type="entry name" value="NODULATION PROTEIN J"/>
    <property type="match status" value="1"/>
</dbReference>
<feature type="transmembrane region" description="Helical" evidence="1">
    <location>
        <begin position="214"/>
        <end position="235"/>
    </location>
</feature>
<feature type="transmembrane region" description="Helical" evidence="1">
    <location>
        <begin position="175"/>
        <end position="194"/>
    </location>
</feature>
<gene>
    <name evidence="2" type="ORF">ACFFFP_10170</name>
</gene>
<comment type="caution">
    <text evidence="2">The sequence shown here is derived from an EMBL/GenBank/DDBJ whole genome shotgun (WGS) entry which is preliminary data.</text>
</comment>
<feature type="transmembrane region" description="Helical" evidence="1">
    <location>
        <begin position="57"/>
        <end position="79"/>
    </location>
</feature>